<keyword evidence="3" id="KW-1185">Reference proteome</keyword>
<evidence type="ECO:0000256" key="1">
    <source>
        <dbReference type="SAM" id="SignalP"/>
    </source>
</evidence>
<keyword evidence="1" id="KW-0732">Signal</keyword>
<dbReference type="SUPFAM" id="SSF48452">
    <property type="entry name" value="TPR-like"/>
    <property type="match status" value="1"/>
</dbReference>
<feature type="chain" id="PRO_5045541096" description="Tetratricopeptide repeat protein" evidence="1">
    <location>
        <begin position="23"/>
        <end position="320"/>
    </location>
</feature>
<feature type="signal peptide" evidence="1">
    <location>
        <begin position="1"/>
        <end position="22"/>
    </location>
</feature>
<evidence type="ECO:0000313" key="2">
    <source>
        <dbReference type="EMBL" id="QSX36483.1"/>
    </source>
</evidence>
<proteinExistence type="predicted"/>
<evidence type="ECO:0008006" key="4">
    <source>
        <dbReference type="Google" id="ProtNLM"/>
    </source>
</evidence>
<gene>
    <name evidence="2" type="ORF">JYB85_14500</name>
</gene>
<accession>A0ABX7QY82</accession>
<protein>
    <recommendedName>
        <fullName evidence="4">Tetratricopeptide repeat protein</fullName>
    </recommendedName>
</protein>
<sequence>MKIPFALSPLILALCWPLSASALDLSEAEQLWQAKDYPSLLAIESNAGAELYGYRLKALVQLEREDDAEEELAPFLLKHAGEAKAQFLAGNIYIILAQRASIFSAPGLAGKGLAAYEQAHALAPEDLEVMQSLFGFYLHAPGMVGGDRDKALALAKQIQARSAHEGQLAMLQYLQVQEDKAGFERQMAEAKRAFPQDLQLALLEAHFHEEDHGRALAILSEALTWPQQDPEQHTDLRYQLAKHAVKGKLNTEQAIQALAPLLQQIPERYQGWVQLRRAQLAEQLGDKAGARDWLAKAQAEKREDGELKRELKALKKRLKA</sequence>
<dbReference type="RefSeq" id="WP_207379851.1">
    <property type="nucleotide sequence ID" value="NZ_CP071502.1"/>
</dbReference>
<name>A0ABX7QY82_9GAMM</name>
<organism evidence="2 3">
    <name type="scientific">Shewanella sedimentimangrovi</name>
    <dbReference type="NCBI Taxonomy" id="2814293"/>
    <lineage>
        <taxon>Bacteria</taxon>
        <taxon>Pseudomonadati</taxon>
        <taxon>Pseudomonadota</taxon>
        <taxon>Gammaproteobacteria</taxon>
        <taxon>Alteromonadales</taxon>
        <taxon>Shewanellaceae</taxon>
        <taxon>Shewanella</taxon>
    </lineage>
</organism>
<dbReference type="Proteomes" id="UP000663207">
    <property type="component" value="Chromosome"/>
</dbReference>
<reference evidence="2 3" key="1">
    <citation type="submission" date="2021-03" db="EMBL/GenBank/DDBJ databases">
        <title>Novel species identification of genus Shewanella.</title>
        <authorList>
            <person name="Liu G."/>
            <person name="Zhang Q."/>
        </authorList>
    </citation>
    <scope>NUCLEOTIDE SEQUENCE [LARGE SCALE GENOMIC DNA]</scope>
    <source>
        <strain evidence="2 3">FJAT-52962</strain>
    </source>
</reference>
<evidence type="ECO:0000313" key="3">
    <source>
        <dbReference type="Proteomes" id="UP000663207"/>
    </source>
</evidence>
<dbReference type="EMBL" id="CP071502">
    <property type="protein sequence ID" value="QSX36483.1"/>
    <property type="molecule type" value="Genomic_DNA"/>
</dbReference>
<dbReference type="InterPro" id="IPR011990">
    <property type="entry name" value="TPR-like_helical_dom_sf"/>
</dbReference>